<evidence type="ECO:0000313" key="3">
    <source>
        <dbReference type="EMBL" id="QJB00766.1"/>
    </source>
</evidence>
<evidence type="ECO:0000313" key="5">
    <source>
        <dbReference type="EMBL" id="QJI05282.1"/>
    </source>
</evidence>
<dbReference type="EMBL" id="MT143701">
    <property type="protein sequence ID" value="QJB00766.1"/>
    <property type="molecule type" value="Genomic_DNA"/>
</dbReference>
<gene>
    <name evidence="3" type="ORF">MM171A00166_0009</name>
    <name evidence="5" type="ORF">MM415A00140_0032</name>
    <name evidence="2" type="ORF">MM415B00227_0044</name>
    <name evidence="1" type="ORF">TM448A00134_0073</name>
    <name evidence="4" type="ORF">TM448B00166_0028</name>
</gene>
<dbReference type="Pfam" id="PF26128">
    <property type="entry name" value="Gad2"/>
    <property type="match status" value="1"/>
</dbReference>
<accession>A0A6H1ZBA3</accession>
<evidence type="ECO:0000313" key="4">
    <source>
        <dbReference type="EMBL" id="QJH93984.1"/>
    </source>
</evidence>
<organism evidence="1">
    <name type="scientific">viral metagenome</name>
    <dbReference type="NCBI Taxonomy" id="1070528"/>
    <lineage>
        <taxon>unclassified sequences</taxon>
        <taxon>metagenomes</taxon>
        <taxon>organismal metagenomes</taxon>
    </lineage>
</organism>
<evidence type="ECO:0000313" key="1">
    <source>
        <dbReference type="EMBL" id="QJA44739.1"/>
    </source>
</evidence>
<dbReference type="EMBL" id="MT141570">
    <property type="protein sequence ID" value="QJA67382.1"/>
    <property type="molecule type" value="Genomic_DNA"/>
</dbReference>
<name>A0A6H1ZBA3_9ZZZZ</name>
<dbReference type="EMBL" id="MT143979">
    <property type="protein sequence ID" value="QJA44739.1"/>
    <property type="molecule type" value="Genomic_DNA"/>
</dbReference>
<protein>
    <submittedName>
        <fullName evidence="1">Uncharacterized protein</fullName>
    </submittedName>
</protein>
<reference evidence="1" key="1">
    <citation type="submission" date="2020-03" db="EMBL/GenBank/DDBJ databases">
        <title>The deep terrestrial virosphere.</title>
        <authorList>
            <person name="Holmfeldt K."/>
            <person name="Nilsson E."/>
            <person name="Simone D."/>
            <person name="Lopez-Fernandez M."/>
            <person name="Wu X."/>
            <person name="de Brujin I."/>
            <person name="Lundin D."/>
            <person name="Andersson A."/>
            <person name="Bertilsson S."/>
            <person name="Dopson M."/>
        </authorList>
    </citation>
    <scope>NUCLEOTIDE SEQUENCE</scope>
    <source>
        <strain evidence="3">MM171A00166</strain>
        <strain evidence="5">MM415A00140</strain>
        <strain evidence="2">MM415B00227</strain>
        <strain evidence="1">TM448A00134</strain>
        <strain evidence="4">TM448B00166</strain>
    </source>
</reference>
<proteinExistence type="predicted"/>
<dbReference type="EMBL" id="MT144594">
    <property type="protein sequence ID" value="QJH93984.1"/>
    <property type="molecule type" value="Genomic_DNA"/>
</dbReference>
<dbReference type="AlphaFoldDB" id="A0A6H1ZBA3"/>
<dbReference type="EMBL" id="MT145197">
    <property type="protein sequence ID" value="QJI05282.1"/>
    <property type="molecule type" value="Genomic_DNA"/>
</dbReference>
<sequence>MAQHTAEKTKLLQEVEKFEGAILAGGALTSVFTRQPINDYDIYFKSREAFENALRYAYDYGMWCVDASKRSVTFASGATVHQFMHFDFFPTPADIFACFDFTCCMAAYDFDADELVMHDDFLTHCSQRFLRFNAGTRYPLASAVRVLKYQERGYSIGKGDMTRIAMACRGVKIESWEDLADQIGGAYGDKVALNAEGDFSVEAALAALDPDKLWTPRTADEQPGSADDLIAKLSVMKGEPALDVAA</sequence>
<evidence type="ECO:0000313" key="2">
    <source>
        <dbReference type="EMBL" id="QJA67382.1"/>
    </source>
</evidence>